<evidence type="ECO:0000313" key="3">
    <source>
        <dbReference type="Proteomes" id="UP000297540"/>
    </source>
</evidence>
<reference evidence="2 3" key="1">
    <citation type="journal article" date="2017" name="Int. J. Syst. Evol. Microbiol.">
        <title>Mucilaginibacterpsychrotolerans sp. nov., isolated from peatlands.</title>
        <authorList>
            <person name="Deng Y."/>
            <person name="Shen L."/>
            <person name="Xu B."/>
            <person name="Liu Y."/>
            <person name="Gu Z."/>
            <person name="Liu H."/>
            <person name="Zhou Y."/>
        </authorList>
    </citation>
    <scope>NUCLEOTIDE SEQUENCE [LARGE SCALE GENOMIC DNA]</scope>
    <source>
        <strain evidence="2 3">NH7-4</strain>
    </source>
</reference>
<keyword evidence="1" id="KW-0732">Signal</keyword>
<dbReference type="OrthoDB" id="798998at2"/>
<feature type="signal peptide" evidence="1">
    <location>
        <begin position="1"/>
        <end position="23"/>
    </location>
</feature>
<evidence type="ECO:0000256" key="1">
    <source>
        <dbReference type="SAM" id="SignalP"/>
    </source>
</evidence>
<name>A0A4Y8SQM1_9SPHI</name>
<protein>
    <recommendedName>
        <fullName evidence="4">DUF4382 domain-containing protein</fullName>
    </recommendedName>
</protein>
<dbReference type="Proteomes" id="UP000297540">
    <property type="component" value="Unassembled WGS sequence"/>
</dbReference>
<gene>
    <name evidence="2" type="ORF">E2R66_01610</name>
</gene>
<organism evidence="2 3">
    <name type="scientific">Mucilaginibacter psychrotolerans</name>
    <dbReference type="NCBI Taxonomy" id="1524096"/>
    <lineage>
        <taxon>Bacteria</taxon>
        <taxon>Pseudomonadati</taxon>
        <taxon>Bacteroidota</taxon>
        <taxon>Sphingobacteriia</taxon>
        <taxon>Sphingobacteriales</taxon>
        <taxon>Sphingobacteriaceae</taxon>
        <taxon>Mucilaginibacter</taxon>
    </lineage>
</organism>
<comment type="caution">
    <text evidence="2">The sequence shown here is derived from an EMBL/GenBank/DDBJ whole genome shotgun (WGS) entry which is preliminary data.</text>
</comment>
<evidence type="ECO:0000313" key="2">
    <source>
        <dbReference type="EMBL" id="TFF40901.1"/>
    </source>
</evidence>
<keyword evidence="3" id="KW-1185">Reference proteome</keyword>
<evidence type="ECO:0008006" key="4">
    <source>
        <dbReference type="Google" id="ProtNLM"/>
    </source>
</evidence>
<dbReference type="PROSITE" id="PS51257">
    <property type="entry name" value="PROKAR_LIPOPROTEIN"/>
    <property type="match status" value="1"/>
</dbReference>
<dbReference type="AlphaFoldDB" id="A0A4Y8SQM1"/>
<proteinExistence type="predicted"/>
<dbReference type="EMBL" id="SOZE01000001">
    <property type="protein sequence ID" value="TFF40901.1"/>
    <property type="molecule type" value="Genomic_DNA"/>
</dbReference>
<feature type="chain" id="PRO_5021260550" description="DUF4382 domain-containing protein" evidence="1">
    <location>
        <begin position="24"/>
        <end position="144"/>
    </location>
</feature>
<sequence>MKRTLYVKVISALLIIAGFSACSQKLKPAGCPTDQVCTMIFTTLSVNFVDKAGNPVTVKDVKVLNLRTNVAILAQGMGSMMSQPGKYTLVSDANKKQLSTEGDDLRITATNTANNKMVTAIIKVSGGCNCHVSKVSGADNIVFE</sequence>
<dbReference type="RefSeq" id="WP_133229506.1">
    <property type="nucleotide sequence ID" value="NZ_SOZE01000001.1"/>
</dbReference>
<accession>A0A4Y8SQM1</accession>